<comment type="caution">
    <text evidence="5">The sequence shown here is derived from an EMBL/GenBank/DDBJ whole genome shotgun (WGS) entry which is preliminary data.</text>
</comment>
<evidence type="ECO:0000256" key="3">
    <source>
        <dbReference type="ARBA" id="ARBA00023180"/>
    </source>
</evidence>
<protein>
    <submittedName>
        <fullName evidence="5">FG-GAP-like repeat-containing protein</fullName>
    </submittedName>
</protein>
<dbReference type="Pfam" id="PF01839">
    <property type="entry name" value="FG-GAP"/>
    <property type="match status" value="2"/>
</dbReference>
<keyword evidence="1 4" id="KW-0732">Signal</keyword>
<dbReference type="EMBL" id="JBHMBS010000010">
    <property type="protein sequence ID" value="MFB9678317.1"/>
    <property type="molecule type" value="Genomic_DNA"/>
</dbReference>
<accession>A0ABV5TH06</accession>
<keyword evidence="2" id="KW-0677">Repeat</keyword>
<dbReference type="Proteomes" id="UP001589610">
    <property type="component" value="Unassembled WGS sequence"/>
</dbReference>
<proteinExistence type="predicted"/>
<feature type="signal peptide" evidence="4">
    <location>
        <begin position="1"/>
        <end position="20"/>
    </location>
</feature>
<evidence type="ECO:0000313" key="6">
    <source>
        <dbReference type="Proteomes" id="UP001589610"/>
    </source>
</evidence>
<feature type="chain" id="PRO_5047105622" evidence="4">
    <location>
        <begin position="21"/>
        <end position="484"/>
    </location>
</feature>
<dbReference type="RefSeq" id="WP_344743815.1">
    <property type="nucleotide sequence ID" value="NZ_BAAAWW010000034.1"/>
</dbReference>
<reference evidence="5 6" key="1">
    <citation type="submission" date="2024-09" db="EMBL/GenBank/DDBJ databases">
        <authorList>
            <person name="Sun Q."/>
            <person name="Mori K."/>
        </authorList>
    </citation>
    <scope>NUCLEOTIDE SEQUENCE [LARGE SCALE GENOMIC DNA]</scope>
    <source>
        <strain evidence="5 6">JCM 3028</strain>
    </source>
</reference>
<evidence type="ECO:0000256" key="1">
    <source>
        <dbReference type="ARBA" id="ARBA00022729"/>
    </source>
</evidence>
<dbReference type="InterPro" id="IPR013517">
    <property type="entry name" value="FG-GAP"/>
</dbReference>
<dbReference type="PANTHER" id="PTHR36220:SF1">
    <property type="entry name" value="GAMMA TUBULIN COMPLEX COMPONENT C-TERMINAL DOMAIN-CONTAINING PROTEIN"/>
    <property type="match status" value="1"/>
</dbReference>
<evidence type="ECO:0000256" key="2">
    <source>
        <dbReference type="ARBA" id="ARBA00022737"/>
    </source>
</evidence>
<evidence type="ECO:0000256" key="4">
    <source>
        <dbReference type="SAM" id="SignalP"/>
    </source>
</evidence>
<dbReference type="Gene3D" id="2.130.10.130">
    <property type="entry name" value="Integrin alpha, N-terminal"/>
    <property type="match status" value="3"/>
</dbReference>
<gene>
    <name evidence="5" type="ORF">ACFFRH_22775</name>
</gene>
<organism evidence="5 6">
    <name type="scientific">Streptosporangium vulgare</name>
    <dbReference type="NCBI Taxonomy" id="46190"/>
    <lineage>
        <taxon>Bacteria</taxon>
        <taxon>Bacillati</taxon>
        <taxon>Actinomycetota</taxon>
        <taxon>Actinomycetes</taxon>
        <taxon>Streptosporangiales</taxon>
        <taxon>Streptosporangiaceae</taxon>
        <taxon>Streptosporangium</taxon>
    </lineage>
</organism>
<keyword evidence="6" id="KW-1185">Reference proteome</keyword>
<keyword evidence="3" id="KW-0325">Glycoprotein</keyword>
<dbReference type="InterPro" id="IPR028994">
    <property type="entry name" value="Integrin_alpha_N"/>
</dbReference>
<name>A0ABV5TH06_9ACTN</name>
<dbReference type="InterPro" id="IPR013519">
    <property type="entry name" value="Int_alpha_beta-p"/>
</dbReference>
<dbReference type="SUPFAM" id="SSF69318">
    <property type="entry name" value="Integrin alpha N-terminal domain"/>
    <property type="match status" value="1"/>
</dbReference>
<evidence type="ECO:0000313" key="5">
    <source>
        <dbReference type="EMBL" id="MFB9678317.1"/>
    </source>
</evidence>
<dbReference type="SMART" id="SM00191">
    <property type="entry name" value="Int_alpha"/>
    <property type="match status" value="7"/>
</dbReference>
<sequence>MRLLLSVAATAAIALTSTGAAEALTAPAGPLAATSGVAAGASTGTASSAFPADCAGAGVSDFDGDGLEDFAVGDPFANPGGLTGSGAVHVLFGRGEKGKAVTVPEAKAGDAFGWSVRLAKVDGDGCADLLVGAPYADVAGLADAGAVYVVYGGPGGRTARLAAPEPEADAHFGWSLASGGTLVAVGAPHEDADGTADSGAVYLFGTPTPGTGRRISQETEGVTGNGEVGDMFGWSLAIGRLGGGSDEPDLAVGVPYENDDGVGRQVNAGKPDSGSIAVIYDVREPKDEYASRKWDLREVARSEAGDRFGYAMAYTEQDGIGYLAVSAPLGDGGEVKDSGLVQLFQSSGDREINPLTTLHQGAEGAEGEGYGFSLAFTGEGAGEVRLAVGVPFDGTGGQGGVRLITIGAQATSTLVSQSEAGDHFGWSVGFSGNRLVVGAPDRGGAGAVVLLGRNDSQGIPLSPGTGKVPALEGAASADFGAAVG</sequence>
<dbReference type="Pfam" id="PF14312">
    <property type="entry name" value="FG-GAP_2"/>
    <property type="match status" value="2"/>
</dbReference>
<dbReference type="PANTHER" id="PTHR36220">
    <property type="entry name" value="UNNAMED PRODUCT"/>
    <property type="match status" value="1"/>
</dbReference>
<dbReference type="PROSITE" id="PS51470">
    <property type="entry name" value="FG_GAP"/>
    <property type="match status" value="2"/>
</dbReference>